<sequence length="107" mass="12546">MKALPDVVQSGWVRYVGMSNCRAWQYYAVANHLTPFISMQSDYNLFYREDEHEMFPTLKVRINRICESFPDDPCQYFGVGSIPWTSLARGAMVMTLDERFAMPYDDR</sequence>
<accession>A0AA39NZ29</accession>
<dbReference type="InterPro" id="IPR036812">
    <property type="entry name" value="NAD(P)_OxRdtase_dom_sf"/>
</dbReference>
<dbReference type="Gene3D" id="3.20.20.100">
    <property type="entry name" value="NADP-dependent oxidoreductase domain"/>
    <property type="match status" value="1"/>
</dbReference>
<dbReference type="InterPro" id="IPR050523">
    <property type="entry name" value="AKR_Detox_Biosynth"/>
</dbReference>
<dbReference type="SUPFAM" id="SSF51430">
    <property type="entry name" value="NAD(P)-linked oxidoreductase"/>
    <property type="match status" value="1"/>
</dbReference>
<keyword evidence="4" id="KW-1185">Reference proteome</keyword>
<reference evidence="3" key="1">
    <citation type="submission" date="2023-06" db="EMBL/GenBank/DDBJ databases">
        <authorList>
            <consortium name="Lawrence Berkeley National Laboratory"/>
            <person name="Ahrendt S."/>
            <person name="Sahu N."/>
            <person name="Indic B."/>
            <person name="Wong-Bajracharya J."/>
            <person name="Merenyi Z."/>
            <person name="Ke H.-M."/>
            <person name="Monk M."/>
            <person name="Kocsube S."/>
            <person name="Drula E."/>
            <person name="Lipzen A."/>
            <person name="Balint B."/>
            <person name="Henrissat B."/>
            <person name="Andreopoulos B."/>
            <person name="Martin F.M."/>
            <person name="Harder C.B."/>
            <person name="Rigling D."/>
            <person name="Ford K.L."/>
            <person name="Foster G.D."/>
            <person name="Pangilinan J."/>
            <person name="Papanicolaou A."/>
            <person name="Barry K."/>
            <person name="LaButti K."/>
            <person name="Viragh M."/>
            <person name="Koriabine M."/>
            <person name="Yan M."/>
            <person name="Riley R."/>
            <person name="Champramary S."/>
            <person name="Plett K.L."/>
            <person name="Tsai I.J."/>
            <person name="Slot J."/>
            <person name="Sipos G."/>
            <person name="Plett J."/>
            <person name="Nagy L.G."/>
            <person name="Grigoriev I.V."/>
        </authorList>
    </citation>
    <scope>NUCLEOTIDE SEQUENCE</scope>
    <source>
        <strain evidence="3">HWK02</strain>
    </source>
</reference>
<keyword evidence="1" id="KW-0560">Oxidoreductase</keyword>
<proteinExistence type="predicted"/>
<dbReference type="PANTHER" id="PTHR43364">
    <property type="entry name" value="NADH-SPECIFIC METHYLGLYOXAL REDUCTASE-RELATED"/>
    <property type="match status" value="1"/>
</dbReference>
<dbReference type="Proteomes" id="UP001175228">
    <property type="component" value="Unassembled WGS sequence"/>
</dbReference>
<dbReference type="InterPro" id="IPR023210">
    <property type="entry name" value="NADP_OxRdtase_dom"/>
</dbReference>
<organism evidence="3 4">
    <name type="scientific">Armillaria luteobubalina</name>
    <dbReference type="NCBI Taxonomy" id="153913"/>
    <lineage>
        <taxon>Eukaryota</taxon>
        <taxon>Fungi</taxon>
        <taxon>Dikarya</taxon>
        <taxon>Basidiomycota</taxon>
        <taxon>Agaricomycotina</taxon>
        <taxon>Agaricomycetes</taxon>
        <taxon>Agaricomycetidae</taxon>
        <taxon>Agaricales</taxon>
        <taxon>Marasmiineae</taxon>
        <taxon>Physalacriaceae</taxon>
        <taxon>Armillaria</taxon>
    </lineage>
</organism>
<name>A0AA39NZ29_9AGAR</name>
<evidence type="ECO:0000313" key="3">
    <source>
        <dbReference type="EMBL" id="KAK0474320.1"/>
    </source>
</evidence>
<comment type="caution">
    <text evidence="3">The sequence shown here is derived from an EMBL/GenBank/DDBJ whole genome shotgun (WGS) entry which is preliminary data.</text>
</comment>
<protein>
    <recommendedName>
        <fullName evidence="2">NADP-dependent oxidoreductase domain-containing protein</fullName>
    </recommendedName>
</protein>
<dbReference type="GO" id="GO:0016491">
    <property type="term" value="F:oxidoreductase activity"/>
    <property type="evidence" value="ECO:0007669"/>
    <property type="project" value="UniProtKB-KW"/>
</dbReference>
<evidence type="ECO:0000259" key="2">
    <source>
        <dbReference type="Pfam" id="PF00248"/>
    </source>
</evidence>
<evidence type="ECO:0000313" key="4">
    <source>
        <dbReference type="Proteomes" id="UP001175228"/>
    </source>
</evidence>
<dbReference type="AlphaFoldDB" id="A0AA39NZ29"/>
<feature type="domain" description="NADP-dependent oxidoreductase" evidence="2">
    <location>
        <begin position="1"/>
        <end position="59"/>
    </location>
</feature>
<dbReference type="EMBL" id="JAUEPU010000175">
    <property type="protein sequence ID" value="KAK0474320.1"/>
    <property type="molecule type" value="Genomic_DNA"/>
</dbReference>
<evidence type="ECO:0000256" key="1">
    <source>
        <dbReference type="ARBA" id="ARBA00023002"/>
    </source>
</evidence>
<dbReference type="PANTHER" id="PTHR43364:SF4">
    <property type="entry name" value="NAD(P)-LINKED OXIDOREDUCTASE SUPERFAMILY PROTEIN"/>
    <property type="match status" value="1"/>
</dbReference>
<gene>
    <name evidence="3" type="ORF">EDD18DRAFT_1090806</name>
</gene>
<dbReference type="Pfam" id="PF00248">
    <property type="entry name" value="Aldo_ket_red"/>
    <property type="match status" value="1"/>
</dbReference>